<reference evidence="2" key="1">
    <citation type="submission" date="2009-10" db="EMBL/GenBank/DDBJ databases">
        <title>Diversity of trophic interactions inside an arsenic-rich microbial ecosystem.</title>
        <authorList>
            <person name="Bertin P.N."/>
            <person name="Heinrich-Salmeron A."/>
            <person name="Pelletier E."/>
            <person name="Goulhen-Chollet F."/>
            <person name="Arsene-Ploetze F."/>
            <person name="Gallien S."/>
            <person name="Calteau A."/>
            <person name="Vallenet D."/>
            <person name="Casiot C."/>
            <person name="Chane-Woon-Ming B."/>
            <person name="Giloteaux L."/>
            <person name="Barakat M."/>
            <person name="Bonnefoy V."/>
            <person name="Bruneel O."/>
            <person name="Chandler M."/>
            <person name="Cleiss J."/>
            <person name="Duran R."/>
            <person name="Elbaz-Poulichet F."/>
            <person name="Fonknechten N."/>
            <person name="Lauga B."/>
            <person name="Mornico D."/>
            <person name="Ortet P."/>
            <person name="Schaeffer C."/>
            <person name="Siguier P."/>
            <person name="Alexander Thil Smith A."/>
            <person name="Van Dorsselaer A."/>
            <person name="Weissenbach J."/>
            <person name="Medigue C."/>
            <person name="Le Paslier D."/>
        </authorList>
    </citation>
    <scope>NUCLEOTIDE SEQUENCE</scope>
</reference>
<feature type="transmembrane region" description="Helical" evidence="1">
    <location>
        <begin position="291"/>
        <end position="310"/>
    </location>
</feature>
<dbReference type="EMBL" id="CABO01000004">
    <property type="protein sequence ID" value="CBI00747.1"/>
    <property type="molecule type" value="Genomic_DNA"/>
</dbReference>
<feature type="transmembrane region" description="Helical" evidence="1">
    <location>
        <begin position="322"/>
        <end position="343"/>
    </location>
</feature>
<evidence type="ECO:0000256" key="1">
    <source>
        <dbReference type="SAM" id="Phobius"/>
    </source>
</evidence>
<feature type="transmembrane region" description="Helical" evidence="1">
    <location>
        <begin position="155"/>
        <end position="177"/>
    </location>
</feature>
<feature type="transmembrane region" description="Helical" evidence="1">
    <location>
        <begin position="12"/>
        <end position="33"/>
    </location>
</feature>
<feature type="transmembrane region" description="Helical" evidence="1">
    <location>
        <begin position="45"/>
        <end position="65"/>
    </location>
</feature>
<keyword evidence="1" id="KW-1133">Transmembrane helix</keyword>
<sequence length="348" mass="37471">MEGNAPRSLSLDYAMALSCLTIVTGFFIDAWAHGHVPIETFLTPYHGFIYLGMLAILGTLAAHYLRGRRLGFRGIHAFPKPYHLALIGIPIFLIAAPSDALWHAIFGLEEGVDALLSPTHQMMGLAIFFLASAPIRSALAARDSGTPPKGFREQLPIAIALAAWLGLIHFGTAYAFIPAADRGNAPPPISPLHATYFTAIALSYYKSSLGVLVVIFQSALYAGFALFLSAQFRSAFGILTVTLLLGNTLNAIPFTNATPLLATTILCSLVAGLLGDAWIARSDPHPARPGAYRTLAVIVPLSYFACYLLVTELTSGLWWDVHFRLGVLLWSAAVGMGLSFLAMRARET</sequence>
<keyword evidence="1" id="KW-0472">Membrane</keyword>
<feature type="transmembrane region" description="Helical" evidence="1">
    <location>
        <begin position="118"/>
        <end position="135"/>
    </location>
</feature>
<gene>
    <name evidence="2" type="ORF">CARN4_1690</name>
</gene>
<dbReference type="AlphaFoldDB" id="E6Q0N8"/>
<organism evidence="2">
    <name type="scientific">mine drainage metagenome</name>
    <dbReference type="NCBI Taxonomy" id="410659"/>
    <lineage>
        <taxon>unclassified sequences</taxon>
        <taxon>metagenomes</taxon>
        <taxon>ecological metagenomes</taxon>
    </lineage>
</organism>
<comment type="caution">
    <text evidence="2">The sequence shown here is derived from an EMBL/GenBank/DDBJ whole genome shotgun (WGS) entry which is preliminary data.</text>
</comment>
<accession>E6Q0N8</accession>
<feature type="transmembrane region" description="Helical" evidence="1">
    <location>
        <begin position="85"/>
        <end position="106"/>
    </location>
</feature>
<name>E6Q0N8_9ZZZZ</name>
<evidence type="ECO:0000313" key="2">
    <source>
        <dbReference type="EMBL" id="CBI00747.1"/>
    </source>
</evidence>
<proteinExistence type="predicted"/>
<feature type="transmembrane region" description="Helical" evidence="1">
    <location>
        <begin position="260"/>
        <end position="279"/>
    </location>
</feature>
<keyword evidence="1" id="KW-0812">Transmembrane</keyword>
<protein>
    <submittedName>
        <fullName evidence="2">Uncharacterized protein</fullName>
    </submittedName>
</protein>